<dbReference type="RefSeq" id="WP_265419761.1">
    <property type="nucleotide sequence ID" value="NZ_CP093443.1"/>
</dbReference>
<dbReference type="PANTHER" id="PTHR30319:SF1">
    <property type="entry name" value="TRANSCRIPTIONAL REPRESSOR PAAX"/>
    <property type="match status" value="1"/>
</dbReference>
<gene>
    <name evidence="2" type="ORF">L1F31_06090</name>
</gene>
<keyword evidence="3" id="KW-1185">Reference proteome</keyword>
<accession>A0ABY5SVN9</accession>
<dbReference type="SUPFAM" id="SSF46785">
    <property type="entry name" value="Winged helix' DNA-binding domain"/>
    <property type="match status" value="1"/>
</dbReference>
<proteinExistence type="predicted"/>
<dbReference type="PANTHER" id="PTHR30319">
    <property type="entry name" value="PHENYLACETIC ACID REGULATOR-RELATED TRANSCRIPTIONAL REPRESSOR"/>
    <property type="match status" value="1"/>
</dbReference>
<dbReference type="InterPro" id="IPR036390">
    <property type="entry name" value="WH_DNA-bd_sf"/>
</dbReference>
<organism evidence="2 3">
    <name type="scientific">Brevibacterium spongiae</name>
    <dbReference type="NCBI Taxonomy" id="2909672"/>
    <lineage>
        <taxon>Bacteria</taxon>
        <taxon>Bacillati</taxon>
        <taxon>Actinomycetota</taxon>
        <taxon>Actinomycetes</taxon>
        <taxon>Micrococcales</taxon>
        <taxon>Brevibacteriaceae</taxon>
        <taxon>Brevibacterium</taxon>
    </lineage>
</organism>
<dbReference type="Pfam" id="PF07848">
    <property type="entry name" value="PaaX"/>
    <property type="match status" value="1"/>
</dbReference>
<dbReference type="Gene3D" id="1.10.10.10">
    <property type="entry name" value="Winged helix-like DNA-binding domain superfamily/Winged helix DNA-binding domain"/>
    <property type="match status" value="1"/>
</dbReference>
<reference evidence="2" key="1">
    <citation type="submission" date="2022-03" db="EMBL/GenBank/DDBJ databases">
        <title>Brevibacterium spongiae sp. nov., isolated from marine sponge.</title>
        <authorList>
            <person name="Li Z."/>
            <person name="Zhang M."/>
        </authorList>
    </citation>
    <scope>NUCLEOTIDE SEQUENCE</scope>
    <source>
        <strain evidence="2">WHS-Z9</strain>
    </source>
</reference>
<dbReference type="EMBL" id="CP093443">
    <property type="protein sequence ID" value="UVI37218.1"/>
    <property type="molecule type" value="Genomic_DNA"/>
</dbReference>
<dbReference type="InterPro" id="IPR012906">
    <property type="entry name" value="PaaX-like_N"/>
</dbReference>
<name>A0ABY5SVN9_9MICO</name>
<evidence type="ECO:0000259" key="1">
    <source>
        <dbReference type="Pfam" id="PF07848"/>
    </source>
</evidence>
<evidence type="ECO:0000313" key="3">
    <source>
        <dbReference type="Proteomes" id="UP001064879"/>
    </source>
</evidence>
<dbReference type="Proteomes" id="UP001064879">
    <property type="component" value="Chromosome"/>
</dbReference>
<feature type="domain" description="Transcriptional repressor PaaX-like N-terminal" evidence="1">
    <location>
        <begin position="45"/>
        <end position="87"/>
    </location>
</feature>
<dbReference type="InterPro" id="IPR036388">
    <property type="entry name" value="WH-like_DNA-bd_sf"/>
</dbReference>
<protein>
    <submittedName>
        <fullName evidence="2">PaaX family transcriptional regulator</fullName>
    </submittedName>
</protein>
<evidence type="ECO:0000313" key="2">
    <source>
        <dbReference type="EMBL" id="UVI37218.1"/>
    </source>
</evidence>
<sequence>MTSVYDVPKRRTDVGDRYRMTRVSFDVISAFGCLQASGLPGPVIVSILSEHGYSPSSVHNQLVRMVHRGILRSERVGRVSMYRLSEHILAGFTDIAGDHVFPDYEGRLHTIVYSVPEASRGLRDRLQYIARSLGYGQLRPGILVGFADHTAQLNARLPEVADPSWYETAALTPASVEAARRMTFRAFELGTALAQLPPLDERMNALSANGSAPGTGCVGLSLSSFFDLYFDVAREVMAHPLLPEVLVEGTQPAVRFRELMNQCNLEYYLRFDQLILECAGSSSSYDLIEWLPQR</sequence>